<comment type="catalytic activity">
    <reaction evidence="6 7">
        <text>L-threonylcarbamoyladenylate + adenosine(37) in tRNA = N(6)-L-threonylcarbamoyladenosine(37) in tRNA + AMP + H(+)</text>
        <dbReference type="Rhea" id="RHEA:37059"/>
        <dbReference type="Rhea" id="RHEA-COMP:10162"/>
        <dbReference type="Rhea" id="RHEA-COMP:10163"/>
        <dbReference type="ChEBI" id="CHEBI:15378"/>
        <dbReference type="ChEBI" id="CHEBI:73682"/>
        <dbReference type="ChEBI" id="CHEBI:74411"/>
        <dbReference type="ChEBI" id="CHEBI:74418"/>
        <dbReference type="ChEBI" id="CHEBI:456215"/>
        <dbReference type="EC" id="2.3.1.234"/>
    </reaction>
</comment>
<evidence type="ECO:0000256" key="2">
    <source>
        <dbReference type="ARBA" id="ARBA00022679"/>
    </source>
</evidence>
<dbReference type="Proteomes" id="UP000812966">
    <property type="component" value="Unassembled WGS sequence"/>
</dbReference>
<dbReference type="NCBIfam" id="TIGR00329">
    <property type="entry name" value="gcp_kae1"/>
    <property type="match status" value="1"/>
</dbReference>
<dbReference type="GO" id="GO:0005739">
    <property type="term" value="C:mitochondrion"/>
    <property type="evidence" value="ECO:0007669"/>
    <property type="project" value="UniProtKB-SubCell"/>
</dbReference>
<dbReference type="InterPro" id="IPR000905">
    <property type="entry name" value="Gcp-like_dom"/>
</dbReference>
<comment type="subunit">
    <text evidence="7">Homodimer.</text>
</comment>
<reference evidence="9" key="1">
    <citation type="submission" date="2020-04" db="EMBL/GenBank/DDBJ databases">
        <title>Analysis of mating type loci in Filobasidium floriforme.</title>
        <authorList>
            <person name="Nowrousian M."/>
        </authorList>
    </citation>
    <scope>NUCLEOTIDE SEQUENCE</scope>
    <source>
        <strain evidence="9">CBS 6242</strain>
    </source>
</reference>
<proteinExistence type="inferred from homology"/>
<protein>
    <recommendedName>
        <fullName evidence="1">N(6)-L-threonylcarbamoyladenine synthase</fullName>
        <ecNumber evidence="1">2.3.1.234</ecNumber>
    </recommendedName>
</protein>
<dbReference type="GO" id="GO:0061711">
    <property type="term" value="F:tRNA N(6)-L-threonylcarbamoyladenine synthase activity"/>
    <property type="evidence" value="ECO:0007669"/>
    <property type="project" value="UniProtKB-EC"/>
</dbReference>
<keyword evidence="10" id="KW-1185">Reference proteome</keyword>
<name>A0A8K0JNY4_9TREE</name>
<comment type="subcellular location">
    <subcellularLocation>
        <location evidence="7">Mitochondrion</location>
    </subcellularLocation>
</comment>
<keyword evidence="4 7" id="KW-0479">Metal-binding</keyword>
<dbReference type="AlphaFoldDB" id="A0A8K0JNY4"/>
<evidence type="ECO:0000256" key="3">
    <source>
        <dbReference type="ARBA" id="ARBA00022694"/>
    </source>
</evidence>
<comment type="similarity">
    <text evidence="7">Belongs to the KAE1 / TsaD family.</text>
</comment>
<evidence type="ECO:0000256" key="4">
    <source>
        <dbReference type="ARBA" id="ARBA00022723"/>
    </source>
</evidence>
<evidence type="ECO:0000259" key="8">
    <source>
        <dbReference type="Pfam" id="PF00814"/>
    </source>
</evidence>
<dbReference type="PRINTS" id="PR00789">
    <property type="entry name" value="OSIALOPTASE"/>
</dbReference>
<keyword evidence="3 7" id="KW-0819">tRNA processing</keyword>
<evidence type="ECO:0000256" key="1">
    <source>
        <dbReference type="ARBA" id="ARBA00012156"/>
    </source>
</evidence>
<dbReference type="InterPro" id="IPR017861">
    <property type="entry name" value="KAE1/TsaD"/>
</dbReference>
<dbReference type="CDD" id="cd24134">
    <property type="entry name" value="ASKHA_NBD_OSGEPL1_QRI7_euk"/>
    <property type="match status" value="1"/>
</dbReference>
<dbReference type="PANTHER" id="PTHR11735">
    <property type="entry name" value="TRNA N6-ADENOSINE THREONYLCARBAMOYLTRANSFERASE"/>
    <property type="match status" value="1"/>
</dbReference>
<comment type="cofactor">
    <cofactor evidence="7">
        <name>a divalent metal cation</name>
        <dbReference type="ChEBI" id="CHEBI:60240"/>
    </cofactor>
    <text evidence="7">Binds 1 divalent metal cation per subunit.</text>
</comment>
<evidence type="ECO:0000313" key="9">
    <source>
        <dbReference type="EMBL" id="KAG7562785.1"/>
    </source>
</evidence>
<dbReference type="HAMAP" id="MF_01445">
    <property type="entry name" value="TsaD"/>
    <property type="match status" value="1"/>
</dbReference>
<dbReference type="GO" id="GO:0046872">
    <property type="term" value="F:metal ion binding"/>
    <property type="evidence" value="ECO:0007669"/>
    <property type="project" value="UniProtKB-KW"/>
</dbReference>
<dbReference type="InterPro" id="IPR043129">
    <property type="entry name" value="ATPase_NBD"/>
</dbReference>
<dbReference type="EMBL" id="JABELV010000025">
    <property type="protein sequence ID" value="KAG7562785.1"/>
    <property type="molecule type" value="Genomic_DNA"/>
</dbReference>
<dbReference type="SUPFAM" id="SSF53067">
    <property type="entry name" value="Actin-like ATPase domain"/>
    <property type="match status" value="1"/>
</dbReference>
<keyword evidence="2 7" id="KW-0808">Transferase</keyword>
<evidence type="ECO:0000313" key="10">
    <source>
        <dbReference type="Proteomes" id="UP000812966"/>
    </source>
</evidence>
<dbReference type="Gene3D" id="3.30.420.40">
    <property type="match status" value="2"/>
</dbReference>
<organism evidence="9 10">
    <name type="scientific">Filobasidium floriforme</name>
    <dbReference type="NCBI Taxonomy" id="5210"/>
    <lineage>
        <taxon>Eukaryota</taxon>
        <taxon>Fungi</taxon>
        <taxon>Dikarya</taxon>
        <taxon>Basidiomycota</taxon>
        <taxon>Agaricomycotina</taxon>
        <taxon>Tremellomycetes</taxon>
        <taxon>Filobasidiales</taxon>
        <taxon>Filobasidiaceae</taxon>
        <taxon>Filobasidium</taxon>
    </lineage>
</organism>
<comment type="caution">
    <text evidence="9">The sequence shown here is derived from an EMBL/GenBank/DDBJ whole genome shotgun (WGS) entry which is preliminary data.</text>
</comment>
<dbReference type="EC" id="2.3.1.234" evidence="1"/>
<dbReference type="InterPro" id="IPR022450">
    <property type="entry name" value="TsaD"/>
</dbReference>
<evidence type="ECO:0000256" key="5">
    <source>
        <dbReference type="ARBA" id="ARBA00023315"/>
    </source>
</evidence>
<comment type="function">
    <text evidence="7">Required for the formation of a threonylcarbamoyl group on adenosine at position 37 (t(6)A37) in mitochondrial tRNAs that read codons beginning with adenine. Probably involved in the transfer of the threonylcarbamoyl moiety of threonylcarbamoyl-AMP (TC-AMP) to the N6 group of A37. Involved in mitochondrial genome maintenance.</text>
</comment>
<evidence type="ECO:0000256" key="7">
    <source>
        <dbReference type="HAMAP-Rule" id="MF_03179"/>
    </source>
</evidence>
<dbReference type="Pfam" id="PF00814">
    <property type="entry name" value="TsaD"/>
    <property type="match status" value="1"/>
</dbReference>
<keyword evidence="7" id="KW-0496">Mitochondrion</keyword>
<sequence>MASRSLPRLLRPFRVLGIESSADDSAAAIVSSDRTILANIVEKQHHIHASSGGIHPIKAQDSHAVGVPVAIGRALNEAKMGMDDIDAIADIPSGPGMFGCLSVGVHAARAIAVANNKPLVGVHHMQAHALTPLLTETEPPQFPLLNLLVSGGHTMLVLTTETKPYDYKYEILANTMDDSIGDAFDKTAKLLQIPWLDDQGPGPSLEAYAQPDPTNRVYDKIPPLRLPVPKELAFSYAGLKTKVVKETAKLFPNLQKPIPQEIARAMARRFQEAAVQHAIDKVNMALDQLEGKGEHGRSDPVIVRSVVASGGVACNAYLRTRLQQTLAERSPGTGLPLYFPPVALCTDNAAMIAWAGVLRLQARDGRGDELDEPIMKKWPIGSVF</sequence>
<accession>A0A8K0JNY4</accession>
<gene>
    <name evidence="9" type="ORF">FFLO_01740</name>
</gene>
<keyword evidence="5 7" id="KW-0012">Acyltransferase</keyword>
<evidence type="ECO:0000256" key="6">
    <source>
        <dbReference type="ARBA" id="ARBA00048117"/>
    </source>
</evidence>
<feature type="domain" description="Gcp-like" evidence="8">
    <location>
        <begin position="35"/>
        <end position="354"/>
    </location>
</feature>
<dbReference type="GO" id="GO:0072670">
    <property type="term" value="P:mitochondrial tRNA threonylcarbamoyladenosine modification"/>
    <property type="evidence" value="ECO:0007669"/>
    <property type="project" value="TreeGrafter"/>
</dbReference>
<dbReference type="PANTHER" id="PTHR11735:SF6">
    <property type="entry name" value="TRNA N6-ADENOSINE THREONYLCARBAMOYLTRANSFERASE, MITOCHONDRIAL"/>
    <property type="match status" value="1"/>
</dbReference>